<proteinExistence type="predicted"/>
<protein>
    <submittedName>
        <fullName evidence="1">Uncharacterized protein</fullName>
    </submittedName>
</protein>
<dbReference type="AlphaFoldDB" id="A0A915YZY0"/>
<dbReference type="Proteomes" id="UP000684084">
    <property type="component" value="Unassembled WGS sequence"/>
</dbReference>
<dbReference type="OrthoDB" id="2402804at2759"/>
<name>A0A915YZY0_9GLOM</name>
<evidence type="ECO:0000313" key="1">
    <source>
        <dbReference type="EMBL" id="CAB5354643.1"/>
    </source>
</evidence>
<dbReference type="EMBL" id="CAGKOT010000009">
    <property type="protein sequence ID" value="CAB5354643.1"/>
    <property type="molecule type" value="Genomic_DNA"/>
</dbReference>
<evidence type="ECO:0000313" key="2">
    <source>
        <dbReference type="Proteomes" id="UP000684084"/>
    </source>
</evidence>
<gene>
    <name evidence="1" type="ORF">CHRIB12_LOCUS5937</name>
</gene>
<organism evidence="1 2">
    <name type="scientific">Rhizophagus irregularis</name>
    <dbReference type="NCBI Taxonomy" id="588596"/>
    <lineage>
        <taxon>Eukaryota</taxon>
        <taxon>Fungi</taxon>
        <taxon>Fungi incertae sedis</taxon>
        <taxon>Mucoromycota</taxon>
        <taxon>Glomeromycotina</taxon>
        <taxon>Glomeromycetes</taxon>
        <taxon>Glomerales</taxon>
        <taxon>Glomeraceae</taxon>
        <taxon>Rhizophagus</taxon>
    </lineage>
</organism>
<accession>A0A915YZY0</accession>
<reference evidence="1" key="1">
    <citation type="submission" date="2020-05" db="EMBL/GenBank/DDBJ databases">
        <authorList>
            <person name="Rincon C."/>
            <person name="Sanders R I."/>
            <person name="Robbins C."/>
            <person name="Chaturvedi A."/>
        </authorList>
    </citation>
    <scope>NUCLEOTIDE SEQUENCE</scope>
    <source>
        <strain evidence="1">CHB12</strain>
    </source>
</reference>
<comment type="caution">
    <text evidence="1">The sequence shown here is derived from an EMBL/GenBank/DDBJ whole genome shotgun (WGS) entry which is preliminary data.</text>
</comment>
<sequence length="101" mass="11568">MIQMLLPQSQTPVTIQTIHKRWTCVKNYTYKQFSTQLNDNNNPDLDSLTNTIQKSNLDGKCKKPENAASTSISSISINKPYATRIKQVDIVRIRETMKIII</sequence>